<evidence type="ECO:0000313" key="3">
    <source>
        <dbReference type="Proteomes" id="UP000297564"/>
    </source>
</evidence>
<dbReference type="OrthoDB" id="9156574at2"/>
<dbReference type="RefSeq" id="WP_135283471.1">
    <property type="nucleotide sequence ID" value="NZ_SMLL01000001.1"/>
</dbReference>
<sequence>MRRFLLLLLALVLPMQMSWAATHFCDDERLVALAVAAAEQGGHFHAEAAGEKSDSQSEKIADACCGAAHNCHGLHHIMGQADPEFAAAACTQMPAHSGAAPPLGEVLSRIERPNWPAA</sequence>
<reference evidence="2 3" key="1">
    <citation type="submission" date="2019-03" db="EMBL/GenBank/DDBJ databases">
        <title>Ramlibacter rhizophilus CCTCC AB2015357, whole genome shotgun sequence.</title>
        <authorList>
            <person name="Zhang X."/>
            <person name="Feng G."/>
            <person name="Zhu H."/>
        </authorList>
    </citation>
    <scope>NUCLEOTIDE SEQUENCE [LARGE SCALE GENOMIC DNA]</scope>
    <source>
        <strain evidence="2 3">CCTCC AB2015357</strain>
    </source>
</reference>
<feature type="signal peptide" evidence="1">
    <location>
        <begin position="1"/>
        <end position="20"/>
    </location>
</feature>
<dbReference type="AlphaFoldDB" id="A0A4Z0C317"/>
<feature type="chain" id="PRO_5021455905" description="DUF2946 domain-containing protein" evidence="1">
    <location>
        <begin position="21"/>
        <end position="118"/>
    </location>
</feature>
<comment type="caution">
    <text evidence="2">The sequence shown here is derived from an EMBL/GenBank/DDBJ whole genome shotgun (WGS) entry which is preliminary data.</text>
</comment>
<proteinExistence type="predicted"/>
<evidence type="ECO:0008006" key="4">
    <source>
        <dbReference type="Google" id="ProtNLM"/>
    </source>
</evidence>
<keyword evidence="1" id="KW-0732">Signal</keyword>
<protein>
    <recommendedName>
        <fullName evidence="4">DUF2946 domain-containing protein</fullName>
    </recommendedName>
</protein>
<dbReference type="Proteomes" id="UP000297564">
    <property type="component" value="Unassembled WGS sequence"/>
</dbReference>
<name>A0A4Z0C317_9BURK</name>
<accession>A0A4Z0C317</accession>
<evidence type="ECO:0000256" key="1">
    <source>
        <dbReference type="SAM" id="SignalP"/>
    </source>
</evidence>
<keyword evidence="3" id="KW-1185">Reference proteome</keyword>
<evidence type="ECO:0000313" key="2">
    <source>
        <dbReference type="EMBL" id="TFZ04589.1"/>
    </source>
</evidence>
<gene>
    <name evidence="2" type="ORF">EZ242_02235</name>
</gene>
<dbReference type="EMBL" id="SMLL01000001">
    <property type="protein sequence ID" value="TFZ04589.1"/>
    <property type="molecule type" value="Genomic_DNA"/>
</dbReference>
<organism evidence="2 3">
    <name type="scientific">Ramlibacter rhizophilus</name>
    <dbReference type="NCBI Taxonomy" id="1781167"/>
    <lineage>
        <taxon>Bacteria</taxon>
        <taxon>Pseudomonadati</taxon>
        <taxon>Pseudomonadota</taxon>
        <taxon>Betaproteobacteria</taxon>
        <taxon>Burkholderiales</taxon>
        <taxon>Comamonadaceae</taxon>
        <taxon>Ramlibacter</taxon>
    </lineage>
</organism>